<reference evidence="2 3" key="1">
    <citation type="journal article" date="2020" name="Sci. Rep.">
        <title>A novel cyanobacterial geosmin producer, revising GeoA distribution and dispersion patterns in Bacteria.</title>
        <authorList>
            <person name="Churro C."/>
            <person name="Semedo-Aguiar A.P."/>
            <person name="Silva A.D."/>
            <person name="Pereira-Leal J.B."/>
            <person name="Leite R.B."/>
        </authorList>
    </citation>
    <scope>NUCLEOTIDE SEQUENCE [LARGE SCALE GENOMIC DNA]</scope>
    <source>
        <strain evidence="2 3">IPMA8</strain>
    </source>
</reference>
<evidence type="ECO:0000256" key="1">
    <source>
        <dbReference type="SAM" id="Phobius"/>
    </source>
</evidence>
<proteinExistence type="predicted"/>
<name>A0ABX2CVL3_9CYAN</name>
<dbReference type="Proteomes" id="UP000702425">
    <property type="component" value="Unassembled WGS sequence"/>
</dbReference>
<keyword evidence="1" id="KW-1133">Transmembrane helix</keyword>
<accession>A0ABX2CVL3</accession>
<feature type="transmembrane region" description="Helical" evidence="1">
    <location>
        <begin position="12"/>
        <end position="28"/>
    </location>
</feature>
<feature type="transmembrane region" description="Helical" evidence="1">
    <location>
        <begin position="34"/>
        <end position="53"/>
    </location>
</feature>
<dbReference type="RefSeq" id="WP_172186605.1">
    <property type="nucleotide sequence ID" value="NZ_CAWPPK010000135.1"/>
</dbReference>
<sequence length="108" mass="11724">MPKFTGDSKGFSPALIWFVLFTVGFRLVGCTLPLSLGFGVIGGVAAGLVVAWWHNELILNPNLNSKDKTSDAILNKDVVQTDGHKYSKTSRSDAATLFGWLSGPEDRR</sequence>
<keyword evidence="1" id="KW-0812">Transmembrane</keyword>
<dbReference type="EMBL" id="SRRZ01000022">
    <property type="protein sequence ID" value="NQE33948.1"/>
    <property type="molecule type" value="Genomic_DNA"/>
</dbReference>
<keyword evidence="1" id="KW-0472">Membrane</keyword>
<evidence type="ECO:0000313" key="3">
    <source>
        <dbReference type="Proteomes" id="UP000702425"/>
    </source>
</evidence>
<organism evidence="2 3">
    <name type="scientific">Microcoleus asticus IPMA8</name>
    <dbReference type="NCBI Taxonomy" id="2563858"/>
    <lineage>
        <taxon>Bacteria</taxon>
        <taxon>Bacillati</taxon>
        <taxon>Cyanobacteriota</taxon>
        <taxon>Cyanophyceae</taxon>
        <taxon>Oscillatoriophycideae</taxon>
        <taxon>Oscillatoriales</taxon>
        <taxon>Microcoleaceae</taxon>
        <taxon>Microcoleus</taxon>
        <taxon>Microcoleus asticus</taxon>
    </lineage>
</organism>
<keyword evidence="3" id="KW-1185">Reference proteome</keyword>
<evidence type="ECO:0000313" key="2">
    <source>
        <dbReference type="EMBL" id="NQE33948.1"/>
    </source>
</evidence>
<protein>
    <submittedName>
        <fullName evidence="2">Uncharacterized protein</fullName>
    </submittedName>
</protein>
<gene>
    <name evidence="2" type="ORF">E5S67_01671</name>
</gene>
<comment type="caution">
    <text evidence="2">The sequence shown here is derived from an EMBL/GenBank/DDBJ whole genome shotgun (WGS) entry which is preliminary data.</text>
</comment>